<evidence type="ECO:0000313" key="2">
    <source>
        <dbReference type="Proteomes" id="UP000224460"/>
    </source>
</evidence>
<reference evidence="1" key="1">
    <citation type="submission" date="2017-10" db="EMBL/GenBank/DDBJ databases">
        <title>Genome sequence of cellulolytic Lachnospiraceae bacterium XHS1971 isolated from hotspring sediment.</title>
        <authorList>
            <person name="Vasudevan G."/>
            <person name="Joshi A.J."/>
            <person name="Hivarkar S."/>
            <person name="Lanjekar V.B."/>
            <person name="Dhakephalkar P.K."/>
            <person name="Dagar S."/>
        </authorList>
    </citation>
    <scope>NUCLEOTIDE SEQUENCE</scope>
    <source>
        <strain evidence="1">XHS1971</strain>
    </source>
</reference>
<evidence type="ECO:0000313" key="1">
    <source>
        <dbReference type="EMBL" id="PHV70675.1"/>
    </source>
</evidence>
<comment type="caution">
    <text evidence="1">The sequence shown here is derived from an EMBL/GenBank/DDBJ whole genome shotgun (WGS) entry which is preliminary data.</text>
</comment>
<proteinExistence type="predicted"/>
<protein>
    <submittedName>
        <fullName evidence="1">Penicillin-binding protein</fullName>
    </submittedName>
</protein>
<gene>
    <name evidence="1" type="ORF">CS063_09080</name>
</gene>
<sequence length="883" mass="97854">MNYSKDSREKLEKDNKKNPNKQKRTKGKILTFRILFMAIVIGLFAIVGGGLGIFIGIIKSTPDVSQLQLKPTTNFTSFVYDENNVEIDTFSGADNRIYVTLDKIPTYLRDAFIALEDERFYEHNGIDIRGIFRAIVKNLQSGTFSEGASTITQQLIKNNILTTEKKLTRKIQEQYLAVEFEKLYDKDMILEYYLNTIALGEGVKGVQAASQRYFGKDVSELTLAESAVIAVITQAPTRYNPIRNPQNNREKVEIALQKMYEQGMITEEQKNAALAEDPYKNIKEVDQIYQEKSGHSYFVDAVLQQVIDDLQAQKGMTSTEANNLIYGGGLSIYTTLDQRMQGIVDTYIEDESLYPQSAYQLKLSYSVSVKKAGEDKISNYGGEGIVKSEEDIESFKKDKLETWGITSADKIQKETLLRIPQPQAAFVVMDYRNGQVKALSGGRGDKAGRGFNRATAATRQPGSTFKILAAYAPALDTGVISANTLLIDEPITLQNPGGKPYSPRNWDGKFEGPTPIRRAIYKSMNVLAVKTTQLVGIDTAYDYLQNFGFTTLSANDKVQSLPLGGLTKGVTPLELNAAFGAIANDGMYVQPILYTKVLAHDGTVLLDNTSEAHAQKSHQVIKTDTAHILTDMMQDVMTQPEGTGRRLRSTFNSMPVAGKTGTTTNSVDLTFAGYTPYYVATIWTGHDTQKEIVANGSYHLDIWGKIMNEIHEGLPYKTFPKPNISDDSVMEVKLCKLSGKLATELCEADPDHVIESEYFTKDTVPTETCDIHVEVDVCKESGKIANEYCPKDILEKRIIKRDTTSQDPVIRGEICDIHGSVIDEPEEELPDDEGGWPTFPWPSPSPSPLPTPSPTPSPSLPPVVNPSPSPNPDDYDPFAVPQG</sequence>
<accession>A0AC61DD08</accession>
<keyword evidence="2" id="KW-1185">Reference proteome</keyword>
<name>A0AC61DD08_9FIRM</name>
<dbReference type="EMBL" id="PEDL01000008">
    <property type="protein sequence ID" value="PHV70675.1"/>
    <property type="molecule type" value="Genomic_DNA"/>
</dbReference>
<dbReference type="Proteomes" id="UP000224460">
    <property type="component" value="Unassembled WGS sequence"/>
</dbReference>
<organism evidence="1 2">
    <name type="scientific">Sporanaerobium hydrogeniformans</name>
    <dbReference type="NCBI Taxonomy" id="3072179"/>
    <lineage>
        <taxon>Bacteria</taxon>
        <taxon>Bacillati</taxon>
        <taxon>Bacillota</taxon>
        <taxon>Clostridia</taxon>
        <taxon>Lachnospirales</taxon>
        <taxon>Lachnospiraceae</taxon>
        <taxon>Sporanaerobium</taxon>
    </lineage>
</organism>